<accession>A0ABQ7J7Q1</accession>
<dbReference type="Proteomes" id="UP000823046">
    <property type="component" value="Unassembled WGS sequence"/>
</dbReference>
<dbReference type="PROSITE" id="PS50011">
    <property type="entry name" value="PROTEIN_KINASE_DOM"/>
    <property type="match status" value="1"/>
</dbReference>
<dbReference type="SUPFAM" id="SSF56112">
    <property type="entry name" value="Protein kinase-like (PK-like)"/>
    <property type="match status" value="1"/>
</dbReference>
<keyword evidence="2" id="KW-0723">Serine/threonine-protein kinase</keyword>
<evidence type="ECO:0000259" key="1">
    <source>
        <dbReference type="PROSITE" id="PS50011"/>
    </source>
</evidence>
<dbReference type="EMBL" id="JADAQX010000514">
    <property type="protein sequence ID" value="KAF8820018.1"/>
    <property type="molecule type" value="Genomic_DNA"/>
</dbReference>
<comment type="caution">
    <text evidence="2">The sequence shown here is derived from an EMBL/GenBank/DDBJ whole genome shotgun (WGS) entry which is preliminary data.</text>
</comment>
<protein>
    <submittedName>
        <fullName evidence="2">Serine/threonine protein kinase STK2</fullName>
    </submittedName>
</protein>
<dbReference type="PROSITE" id="PS00108">
    <property type="entry name" value="PROTEIN_KINASE_ST"/>
    <property type="match status" value="1"/>
</dbReference>
<name>A0ABQ7J7Q1_9APIC</name>
<dbReference type="PANTHER" id="PTHR44167:SF30">
    <property type="entry name" value="PHOSPHORYLASE KINASE"/>
    <property type="match status" value="1"/>
</dbReference>
<organism evidence="2 3">
    <name type="scientific">Cardiosporidium cionae</name>
    <dbReference type="NCBI Taxonomy" id="476202"/>
    <lineage>
        <taxon>Eukaryota</taxon>
        <taxon>Sar</taxon>
        <taxon>Alveolata</taxon>
        <taxon>Apicomplexa</taxon>
        <taxon>Aconoidasida</taxon>
        <taxon>Nephromycida</taxon>
        <taxon>Cardiosporidium</taxon>
    </lineage>
</organism>
<keyword evidence="3" id="KW-1185">Reference proteome</keyword>
<dbReference type="InterPro" id="IPR000719">
    <property type="entry name" value="Prot_kinase_dom"/>
</dbReference>
<dbReference type="PANTHER" id="PTHR44167">
    <property type="entry name" value="OVARIAN-SPECIFIC SERINE/THREONINE-PROTEIN KINASE LOK-RELATED"/>
    <property type="match status" value="1"/>
</dbReference>
<dbReference type="SMART" id="SM00220">
    <property type="entry name" value="S_TKc"/>
    <property type="match status" value="1"/>
</dbReference>
<dbReference type="GO" id="GO:0004674">
    <property type="term" value="F:protein serine/threonine kinase activity"/>
    <property type="evidence" value="ECO:0007669"/>
    <property type="project" value="UniProtKB-KW"/>
</dbReference>
<dbReference type="InterPro" id="IPR008271">
    <property type="entry name" value="Ser/Thr_kinase_AS"/>
</dbReference>
<proteinExistence type="predicted"/>
<dbReference type="Pfam" id="PF00069">
    <property type="entry name" value="Pkinase"/>
    <property type="match status" value="2"/>
</dbReference>
<feature type="domain" description="Protein kinase" evidence="1">
    <location>
        <begin position="549"/>
        <end position="867"/>
    </location>
</feature>
<gene>
    <name evidence="2" type="primary">STK2</name>
    <name evidence="2" type="ORF">IE077_003677</name>
</gene>
<keyword evidence="2" id="KW-0808">Transferase</keyword>
<dbReference type="InterPro" id="IPR011009">
    <property type="entry name" value="Kinase-like_dom_sf"/>
</dbReference>
<evidence type="ECO:0000313" key="2">
    <source>
        <dbReference type="EMBL" id="KAF8820018.1"/>
    </source>
</evidence>
<evidence type="ECO:0000313" key="3">
    <source>
        <dbReference type="Proteomes" id="UP000823046"/>
    </source>
</evidence>
<keyword evidence="2" id="KW-0418">Kinase</keyword>
<dbReference type="Gene3D" id="1.10.510.10">
    <property type="entry name" value="Transferase(Phosphotransferase) domain 1"/>
    <property type="match status" value="1"/>
</dbReference>
<reference evidence="2 3" key="1">
    <citation type="journal article" date="2020" name="bioRxiv">
        <title>Metabolic contributions of an alphaproteobacterial endosymbiont in the apicomplexan Cardiosporidium cionae.</title>
        <authorList>
            <person name="Hunter E.S."/>
            <person name="Paight C.J."/>
            <person name="Lane C.E."/>
        </authorList>
    </citation>
    <scope>NUCLEOTIDE SEQUENCE [LARGE SCALE GENOMIC DNA]</scope>
    <source>
        <strain evidence="2">ESH_2018</strain>
    </source>
</reference>
<sequence length="869" mass="98378">MDHTSPVGCASVAMLSSSSVDSPVGVLDTGSGQKKNTAFHANAFDKNALSNLRKIESHLQCVEVEKCSKNEKCSSEALPDSEIFQLQSDSPAIASSFVLPVPHFFRGSSSDFSCCESFLERNRQDKRSFSHPVFKSLLNSWNNGSSTVQLKSSKTCKFGESCSFDDGKLCDSMCWNPENTSDKQERFASKDFSEETLDYFSETEKQQELSLVLSTTRMTLGKSLPSRKPKENGLSSPTRIFKNFSVCKERKEQKIHSEARCSSSSSLPWNFNYTLSKNEGFQNGFDGNFCFKNKLTDCTSPLLEIEDRYSHIFVSNCDVRDEKKGDSPSEDDITLPCVRSKENGSAEEATTNCFTGLKNDANSPSDMTSFCRSASFNLPSPTRQSSVTKCVSRVYSRFKSDPLIPQLKLCGDIENFEASVPSDTSDVGSSLDIGDVAVEWRFDDENIEVDSVKSQPFFENEKLGRIFAACPQCEHMNFSRRKKEKQLGTNSEIFRCQNTSLCDPSNELGALKRRENEGTHLIDNLNSAYLRTSIIEFVSKKEGSIAKYYTMKSIVEFGKFSQVYRCSENNTGKEMAAKVIPKEIMKILHPDVHRMRVLFQFLLAHSHPNLVRIHRFFEDEFCYYIIMDMCEGPTAFQHFMEYLPGTMEENEIRDIMLQILLALDVFHSHDMIHGDVKFENLMFKKKNPVISHKEMHRSLKSGFDFSPFSESIDSQSEERASLCLVDLDTAKVVRWIVKDSESRCQPGDFDNSCVNNLSPTVHWDSTVMGTAAYMSPEAHDGLLYSASDMWSCGILLYALVDGNFPFDLSETASTQQRKRIVLYQRPFFNPIIWSRYKAAADLCLRLLEPNPMYRIQSAKEALIHHWFSS</sequence>
<dbReference type="Gene3D" id="3.30.200.20">
    <property type="entry name" value="Phosphorylase Kinase, domain 1"/>
    <property type="match status" value="1"/>
</dbReference>